<sequence length="258" mass="29327">MYTGVRMRGFHVSSVWLGILLLAVLMSGHAKALVCLQRGELPTAESTHAYEGELPLHYRDKERGNGLIWHIHMDVPIECAWSDERGGELAAEQQSSQALHVYLDPAWQDPALNAMDLEISVDHGRSIYPMGKRLHVLKSDQHMPTFSLLRICDHHDEWGCRHWRNAPSQDYRAPVMILLPIDLYLKHPLPQTTFSSRLLLQVGNNQQRPDVRTRINVPVHLPGSERSPSSVPDTSQKPFPTPLRKILRHSLTLLDNAM</sequence>
<feature type="region of interest" description="Disordered" evidence="1">
    <location>
        <begin position="210"/>
        <end position="241"/>
    </location>
</feature>
<organism evidence="2 3">
    <name type="scientific">Zymobacter palmae</name>
    <dbReference type="NCBI Taxonomy" id="33074"/>
    <lineage>
        <taxon>Bacteria</taxon>
        <taxon>Pseudomonadati</taxon>
        <taxon>Pseudomonadota</taxon>
        <taxon>Gammaproteobacteria</taxon>
        <taxon>Oceanospirillales</taxon>
        <taxon>Halomonadaceae</taxon>
        <taxon>Zymobacter group</taxon>
        <taxon>Zymobacter</taxon>
    </lineage>
</organism>
<keyword evidence="3" id="KW-1185">Reference proteome</keyword>
<gene>
    <name evidence="2" type="ORF">ZBT109_0195</name>
</gene>
<dbReference type="KEGG" id="zpl:ZBT109_0195"/>
<evidence type="ECO:0000313" key="3">
    <source>
        <dbReference type="Proteomes" id="UP000267342"/>
    </source>
</evidence>
<dbReference type="EMBL" id="AP018933">
    <property type="protein sequence ID" value="BBG28993.1"/>
    <property type="molecule type" value="Genomic_DNA"/>
</dbReference>
<feature type="compositionally biased region" description="Polar residues" evidence="1">
    <location>
        <begin position="226"/>
        <end position="238"/>
    </location>
</feature>
<accession>A0A348HBJ1</accession>
<proteinExistence type="predicted"/>
<dbReference type="AlphaFoldDB" id="A0A348HBJ1"/>
<evidence type="ECO:0000313" key="2">
    <source>
        <dbReference type="EMBL" id="BBG28993.1"/>
    </source>
</evidence>
<reference evidence="2 3" key="1">
    <citation type="submission" date="2018-09" db="EMBL/GenBank/DDBJ databases">
        <title>Zymobacter palmae IAM14233 (=T109) whole genome analysis.</title>
        <authorList>
            <person name="Yanase H."/>
        </authorList>
    </citation>
    <scope>NUCLEOTIDE SEQUENCE [LARGE SCALE GENOMIC DNA]</scope>
    <source>
        <strain evidence="2 3">IAM14233</strain>
    </source>
</reference>
<protein>
    <submittedName>
        <fullName evidence="2">Thymidine kinase</fullName>
    </submittedName>
</protein>
<dbReference type="GO" id="GO:0016301">
    <property type="term" value="F:kinase activity"/>
    <property type="evidence" value="ECO:0007669"/>
    <property type="project" value="UniProtKB-KW"/>
</dbReference>
<keyword evidence="2" id="KW-0808">Transferase</keyword>
<dbReference type="Proteomes" id="UP000267342">
    <property type="component" value="Chromosome"/>
</dbReference>
<evidence type="ECO:0000256" key="1">
    <source>
        <dbReference type="SAM" id="MobiDB-lite"/>
    </source>
</evidence>
<name>A0A348HBJ1_9GAMM</name>
<keyword evidence="2" id="KW-0418">Kinase</keyword>